<dbReference type="Pfam" id="PF13573">
    <property type="entry name" value="SprB"/>
    <property type="match status" value="1"/>
</dbReference>
<dbReference type="InterPro" id="IPR043504">
    <property type="entry name" value="Peptidase_S1_PA_chymotrypsin"/>
</dbReference>
<dbReference type="InterPro" id="IPR025667">
    <property type="entry name" value="SprB_repeat"/>
</dbReference>
<dbReference type="AlphaFoldDB" id="X0ZYY5"/>
<sequence>GIIFTNSLAAPLSIDNIEVTNVSCNGGSNGEIKITISGGTAPYTYQCRNQQDTTTNELTFTYTGLVADGYWVKIRKAWIFFYISIFMFCRP</sequence>
<feature type="non-terminal residue" evidence="1">
    <location>
        <position position="1"/>
    </location>
</feature>
<accession>X0ZYY5</accession>
<dbReference type="EMBL" id="BART01015787">
    <property type="protein sequence ID" value="GAG75055.1"/>
    <property type="molecule type" value="Genomic_DNA"/>
</dbReference>
<evidence type="ECO:0000313" key="1">
    <source>
        <dbReference type="EMBL" id="GAG75055.1"/>
    </source>
</evidence>
<comment type="caution">
    <text evidence="1">The sequence shown here is derived from an EMBL/GenBank/DDBJ whole genome shotgun (WGS) entry which is preliminary data.</text>
</comment>
<protein>
    <submittedName>
        <fullName evidence="1">Uncharacterized protein</fullName>
    </submittedName>
</protein>
<organism evidence="1">
    <name type="scientific">marine sediment metagenome</name>
    <dbReference type="NCBI Taxonomy" id="412755"/>
    <lineage>
        <taxon>unclassified sequences</taxon>
        <taxon>metagenomes</taxon>
        <taxon>ecological metagenomes</taxon>
    </lineage>
</organism>
<proteinExistence type="predicted"/>
<gene>
    <name evidence="1" type="ORF">S01H4_30559</name>
</gene>
<dbReference type="Gene3D" id="2.40.10.10">
    <property type="entry name" value="Trypsin-like serine proteases"/>
    <property type="match status" value="1"/>
</dbReference>
<name>X0ZYY5_9ZZZZ</name>
<reference evidence="1" key="1">
    <citation type="journal article" date="2014" name="Front. Microbiol.">
        <title>High frequency of phylogenetically diverse reductive dehalogenase-homologous genes in deep subseafloor sedimentary metagenomes.</title>
        <authorList>
            <person name="Kawai M."/>
            <person name="Futagami T."/>
            <person name="Toyoda A."/>
            <person name="Takaki Y."/>
            <person name="Nishi S."/>
            <person name="Hori S."/>
            <person name="Arai W."/>
            <person name="Tsubouchi T."/>
            <person name="Morono Y."/>
            <person name="Uchiyama I."/>
            <person name="Ito T."/>
            <person name="Fujiyama A."/>
            <person name="Inagaki F."/>
            <person name="Takami H."/>
        </authorList>
    </citation>
    <scope>NUCLEOTIDE SEQUENCE</scope>
    <source>
        <strain evidence="1">Expedition CK06-06</strain>
    </source>
</reference>